<dbReference type="Gene3D" id="3.60.10.10">
    <property type="entry name" value="Endonuclease/exonuclease/phosphatase"/>
    <property type="match status" value="1"/>
</dbReference>
<dbReference type="InterPro" id="IPR036691">
    <property type="entry name" value="Endo/exonu/phosph_ase_sf"/>
</dbReference>
<dbReference type="Pfam" id="PF03372">
    <property type="entry name" value="Exo_endo_phos"/>
    <property type="match status" value="1"/>
</dbReference>
<dbReference type="SUPFAM" id="SSF56219">
    <property type="entry name" value="DNase I-like"/>
    <property type="match status" value="1"/>
</dbReference>
<evidence type="ECO:0000313" key="3">
    <source>
        <dbReference type="Proteomes" id="UP000076512"/>
    </source>
</evidence>
<evidence type="ECO:0000259" key="1">
    <source>
        <dbReference type="Pfam" id="PF03372"/>
    </source>
</evidence>
<dbReference type="InterPro" id="IPR005135">
    <property type="entry name" value="Endo/exonuclease/phosphatase"/>
</dbReference>
<sequence>MTISSESEIRLMTLNVQRASEVRAHHQVAWLSEYAADVVVLTEVSAGRAGDVTARLLEEAGYSVHLSKPGDDNYRVLLAARGVVEPIEAAITVMPNRFVFAGIKPSTGSCFSVAGLYVPSRGPKEARNVAKRAFQEAVAATLPQLAEQVEVGPCVITGDLNVVEPGHTPHYKVFGTWEYDFYRSFAANGFTDAFRLRHPDLVDHSWFGRPAKNGSRNGYRFDHTFISTEHRDLVSDCYYEHQPRLDGISDHAAMILTLRM</sequence>
<name>A0A161XFN0_9NOCA</name>
<accession>A0A161XFN0</accession>
<organism evidence="2 3">
    <name type="scientific">Nocardia terpenica</name>
    <dbReference type="NCBI Taxonomy" id="455432"/>
    <lineage>
        <taxon>Bacteria</taxon>
        <taxon>Bacillati</taxon>
        <taxon>Actinomycetota</taxon>
        <taxon>Actinomycetes</taxon>
        <taxon>Mycobacteriales</taxon>
        <taxon>Nocardiaceae</taxon>
        <taxon>Nocardia</taxon>
    </lineage>
</organism>
<reference evidence="2 3" key="1">
    <citation type="submission" date="2016-04" db="EMBL/GenBank/DDBJ databases">
        <authorList>
            <person name="Evans L.H."/>
            <person name="Alamgir A."/>
            <person name="Owens N."/>
            <person name="Weber N.D."/>
            <person name="Virtaneva K."/>
            <person name="Barbian K."/>
            <person name="Babar A."/>
            <person name="Rosenke K."/>
        </authorList>
    </citation>
    <scope>NUCLEOTIDE SEQUENCE [LARGE SCALE GENOMIC DNA]</scope>
    <source>
        <strain evidence="2 3">IFM 0406</strain>
    </source>
</reference>
<dbReference type="PANTHER" id="PTHR43250">
    <property type="entry name" value="EXODEOXYRIBONUCLEASE III"/>
    <property type="match status" value="1"/>
</dbReference>
<dbReference type="STRING" id="455432.AWN90_36745"/>
<gene>
    <name evidence="2" type="ORF">AWN90_36745</name>
</gene>
<dbReference type="OrthoDB" id="4520214at2"/>
<comment type="caution">
    <text evidence="2">The sequence shown here is derived from an EMBL/GenBank/DDBJ whole genome shotgun (WGS) entry which is preliminary data.</text>
</comment>
<dbReference type="Proteomes" id="UP000076512">
    <property type="component" value="Unassembled WGS sequence"/>
</dbReference>
<dbReference type="GO" id="GO:0006281">
    <property type="term" value="P:DNA repair"/>
    <property type="evidence" value="ECO:0007669"/>
    <property type="project" value="InterPro"/>
</dbReference>
<protein>
    <recommendedName>
        <fullName evidence="1">Endonuclease/exonuclease/phosphatase domain-containing protein</fullName>
    </recommendedName>
</protein>
<dbReference type="RefSeq" id="WP_067592628.1">
    <property type="nucleotide sequence ID" value="NZ_JABMCZ010000001.1"/>
</dbReference>
<dbReference type="AlphaFoldDB" id="A0A161XFN0"/>
<feature type="domain" description="Endonuclease/exonuclease/phosphatase" evidence="1">
    <location>
        <begin position="12"/>
        <end position="251"/>
    </location>
</feature>
<evidence type="ECO:0000313" key="2">
    <source>
        <dbReference type="EMBL" id="KZM72228.1"/>
    </source>
</evidence>
<dbReference type="InterPro" id="IPR037493">
    <property type="entry name" value="ExoIII-like"/>
</dbReference>
<dbReference type="PANTHER" id="PTHR43250:SF2">
    <property type="entry name" value="EXODEOXYRIBONUCLEASE III"/>
    <property type="match status" value="1"/>
</dbReference>
<keyword evidence="3" id="KW-1185">Reference proteome</keyword>
<proteinExistence type="predicted"/>
<dbReference type="EMBL" id="LWGR01000009">
    <property type="protein sequence ID" value="KZM72228.1"/>
    <property type="molecule type" value="Genomic_DNA"/>
</dbReference>
<dbReference type="GO" id="GO:0008311">
    <property type="term" value="F:double-stranded DNA 3'-5' DNA exonuclease activity"/>
    <property type="evidence" value="ECO:0007669"/>
    <property type="project" value="InterPro"/>
</dbReference>